<evidence type="ECO:0000313" key="3">
    <source>
        <dbReference type="Proteomes" id="UP000183487"/>
    </source>
</evidence>
<dbReference type="RefSeq" id="WP_074769048.1">
    <property type="nucleotide sequence ID" value="NZ_FNKP01000002.1"/>
</dbReference>
<keyword evidence="1" id="KW-0233">DNA recombination</keyword>
<dbReference type="Proteomes" id="UP000183487">
    <property type="component" value="Unassembled WGS sequence"/>
</dbReference>
<accession>A0A1H1I581</accession>
<dbReference type="InterPro" id="IPR013762">
    <property type="entry name" value="Integrase-like_cat_sf"/>
</dbReference>
<dbReference type="EMBL" id="FNKP01000002">
    <property type="protein sequence ID" value="SDR32855.1"/>
    <property type="molecule type" value="Genomic_DNA"/>
</dbReference>
<gene>
    <name evidence="2" type="ORF">SAMN05443245_4684</name>
</gene>
<dbReference type="OrthoDB" id="8768428at2"/>
<dbReference type="GO" id="GO:0015074">
    <property type="term" value="P:DNA integration"/>
    <property type="evidence" value="ECO:0007669"/>
    <property type="project" value="InterPro"/>
</dbReference>
<name>A0A1H1I581_9BURK</name>
<dbReference type="SUPFAM" id="SSF56349">
    <property type="entry name" value="DNA breaking-rejoining enzymes"/>
    <property type="match status" value="1"/>
</dbReference>
<sequence>MKNNTINKNILRTPSASDESWRKISDESCATIDEKGRPRSLFGESIWNIEAYGNYRAISFLYFTQLTPLGTDDSIYRASAIQVKQVMFFLINDNGPSGVAPSTLREKLGAIRDFCIFSAFRGQTLYEAMGDIDSIKDFASIPGVENKCSRLHKIFKDLSILGKDHTGVEIPFKQAQKIFVNKINQKKESRQFAVIPTRIYSKILSICNIELDIIEAAASDLVSQIKHVRLNKQPNSLASDVLVELFNYHQQPITTKGLFRVIGEVKNVLQILILAYTGMRHDEVDSLPYDCLKVEPLDGVVHYIVEGVSSKTKGRNIRRARWVTSRSGARAITIAKLISSETHSHFGSTKFSDSIDGSHLLFCRSGLSRSTYFANLPQTGIDRYLDALCARAELVITKEDVIELKRIDFFRAWDSEKEFSVGAAWPFTRHQLRRTLAVYAHRSGLVTLDTLKRQLHHLTNEMAMYYTNGSAFAENFIGEIEDHFAFEWRSALAGAQFLGYTINVLQSEEKLSGGHAKWVQSNAVKTSPVSVYSREEARRMFKEGLLAHQDTPLGGCASTTPCKMPPLEWLQLECLKKDCKHLIIHLSRLQRVAKAQKARVEALLKHSPDSVEYRIESETLETLLNVEAKILSEGQA</sequence>
<keyword evidence="3" id="KW-1185">Reference proteome</keyword>
<protein>
    <submittedName>
        <fullName evidence="2">Phage integrase family protein</fullName>
    </submittedName>
</protein>
<reference evidence="3" key="1">
    <citation type="submission" date="2016-10" db="EMBL/GenBank/DDBJ databases">
        <authorList>
            <person name="Varghese N."/>
        </authorList>
    </citation>
    <scope>NUCLEOTIDE SEQUENCE [LARGE SCALE GENOMIC DNA]</scope>
    <source>
        <strain evidence="3">GAS106B</strain>
    </source>
</reference>
<dbReference type="InterPro" id="IPR011010">
    <property type="entry name" value="DNA_brk_join_enz"/>
</dbReference>
<dbReference type="GO" id="GO:0003677">
    <property type="term" value="F:DNA binding"/>
    <property type="evidence" value="ECO:0007669"/>
    <property type="project" value="InterPro"/>
</dbReference>
<dbReference type="AlphaFoldDB" id="A0A1H1I581"/>
<organism evidence="2 3">
    <name type="scientific">Paraburkholderia fungorum</name>
    <dbReference type="NCBI Taxonomy" id="134537"/>
    <lineage>
        <taxon>Bacteria</taxon>
        <taxon>Pseudomonadati</taxon>
        <taxon>Pseudomonadota</taxon>
        <taxon>Betaproteobacteria</taxon>
        <taxon>Burkholderiales</taxon>
        <taxon>Burkholderiaceae</taxon>
        <taxon>Paraburkholderia</taxon>
    </lineage>
</organism>
<proteinExistence type="predicted"/>
<evidence type="ECO:0000256" key="1">
    <source>
        <dbReference type="ARBA" id="ARBA00023172"/>
    </source>
</evidence>
<dbReference type="GO" id="GO:0006310">
    <property type="term" value="P:DNA recombination"/>
    <property type="evidence" value="ECO:0007669"/>
    <property type="project" value="UniProtKB-KW"/>
</dbReference>
<dbReference type="Gene3D" id="1.10.443.10">
    <property type="entry name" value="Intergrase catalytic core"/>
    <property type="match status" value="1"/>
</dbReference>
<evidence type="ECO:0000313" key="2">
    <source>
        <dbReference type="EMBL" id="SDR32855.1"/>
    </source>
</evidence>